<protein>
    <submittedName>
        <fullName evidence="1">Uncharacterized protein</fullName>
    </submittedName>
</protein>
<name>A0AAV9IUY6_CYACA</name>
<accession>A0AAV9IUY6</accession>
<evidence type="ECO:0000313" key="2">
    <source>
        <dbReference type="Proteomes" id="UP001301350"/>
    </source>
</evidence>
<keyword evidence="2" id="KW-1185">Reference proteome</keyword>
<reference evidence="1 2" key="1">
    <citation type="submission" date="2022-07" db="EMBL/GenBank/DDBJ databases">
        <title>Genome-wide signatures of adaptation to extreme environments.</title>
        <authorList>
            <person name="Cho C.H."/>
            <person name="Yoon H.S."/>
        </authorList>
    </citation>
    <scope>NUCLEOTIDE SEQUENCE [LARGE SCALE GENOMIC DNA]</scope>
    <source>
        <strain evidence="1 2">DBV 063 E5</strain>
    </source>
</reference>
<evidence type="ECO:0000313" key="1">
    <source>
        <dbReference type="EMBL" id="KAK4536077.1"/>
    </source>
</evidence>
<dbReference type="EMBL" id="JANCYW010000007">
    <property type="protein sequence ID" value="KAK4536077.1"/>
    <property type="molecule type" value="Genomic_DNA"/>
</dbReference>
<dbReference type="Proteomes" id="UP001301350">
    <property type="component" value="Unassembled WGS sequence"/>
</dbReference>
<sequence>MFVAPLWRGELAHHRIGCPTACRTISRPARRWLVRPGALPLLRGALKSPKPAYKLWSFATLSNGEFVGHEAYFRGDDGSPIELPESAVPQEFREWNVRVHGYDENYSEILDGTLLRAKRQLIDPKVGCQEDAVSAQPHEHTVELGQTRDNFALPSGCLTALLTAEKRTAPVQRLLFSIVYRDERERRRVQVEFDAHLEDDAKPFGDQIIMRREMYDQPYNGGQQLIGCGGKVESFVSYPRKLYLPSPERTDIREHKGELSFDAVTPYDPEFTVEMDQVRCVSLPANAAVRRYLMPKREIVVYETAVLLGETEARGRLSVTLARLYDRFTNACILHKLYVEHDPPVPDSSG</sequence>
<proteinExistence type="predicted"/>
<organism evidence="1 2">
    <name type="scientific">Cyanidium caldarium</name>
    <name type="common">Red alga</name>
    <dbReference type="NCBI Taxonomy" id="2771"/>
    <lineage>
        <taxon>Eukaryota</taxon>
        <taxon>Rhodophyta</taxon>
        <taxon>Bangiophyceae</taxon>
        <taxon>Cyanidiales</taxon>
        <taxon>Cyanidiaceae</taxon>
        <taxon>Cyanidium</taxon>
    </lineage>
</organism>
<dbReference type="AlphaFoldDB" id="A0AAV9IUY6"/>
<comment type="caution">
    <text evidence="1">The sequence shown here is derived from an EMBL/GenBank/DDBJ whole genome shotgun (WGS) entry which is preliminary data.</text>
</comment>
<gene>
    <name evidence="1" type="ORF">CDCA_CDCA07G2102</name>
</gene>